<dbReference type="Proteomes" id="UP000694545">
    <property type="component" value="Unplaced"/>
</dbReference>
<feature type="transmembrane region" description="Helical" evidence="1">
    <location>
        <begin position="80"/>
        <end position="98"/>
    </location>
</feature>
<protein>
    <submittedName>
        <fullName evidence="2">Uncharacterized protein</fullName>
    </submittedName>
</protein>
<dbReference type="AlphaFoldDB" id="A0A8D2L516"/>
<keyword evidence="1" id="KW-1133">Transmembrane helix</keyword>
<dbReference type="Ensembl" id="ENSVKKT00000017461.1">
    <property type="protein sequence ID" value="ENSVKKP00000017038.1"/>
    <property type="gene ID" value="ENSVKKG00000011639.1"/>
</dbReference>
<proteinExistence type="predicted"/>
<reference evidence="2" key="1">
    <citation type="submission" date="2025-08" db="UniProtKB">
        <authorList>
            <consortium name="Ensembl"/>
        </authorList>
    </citation>
    <scope>IDENTIFICATION</scope>
</reference>
<keyword evidence="3" id="KW-1185">Reference proteome</keyword>
<keyword evidence="1" id="KW-0812">Transmembrane</keyword>
<reference evidence="2" key="2">
    <citation type="submission" date="2025-09" db="UniProtKB">
        <authorList>
            <consortium name="Ensembl"/>
        </authorList>
    </citation>
    <scope>IDENTIFICATION</scope>
</reference>
<organism evidence="2 3">
    <name type="scientific">Varanus komodoensis</name>
    <name type="common">Komodo dragon</name>
    <dbReference type="NCBI Taxonomy" id="61221"/>
    <lineage>
        <taxon>Eukaryota</taxon>
        <taxon>Metazoa</taxon>
        <taxon>Chordata</taxon>
        <taxon>Craniata</taxon>
        <taxon>Vertebrata</taxon>
        <taxon>Euteleostomi</taxon>
        <taxon>Lepidosauria</taxon>
        <taxon>Squamata</taxon>
        <taxon>Bifurcata</taxon>
        <taxon>Unidentata</taxon>
        <taxon>Episquamata</taxon>
        <taxon>Toxicofera</taxon>
        <taxon>Anguimorpha</taxon>
        <taxon>Paleoanguimorpha</taxon>
        <taxon>Varanoidea</taxon>
        <taxon>Varanidae</taxon>
        <taxon>Varanus</taxon>
    </lineage>
</organism>
<sequence>LLQLPLQCSPTISSTVFLTAEYLLGKKAEKLHNSFFWEVLGAPHLEAIDKFEPSVYRVFSYLLACAYTCQRIGDKIPSPLACFLFASLPLFSFLLFFSTI</sequence>
<accession>A0A8D2L516</accession>
<evidence type="ECO:0000313" key="3">
    <source>
        <dbReference type="Proteomes" id="UP000694545"/>
    </source>
</evidence>
<name>A0A8D2L516_VARKO</name>
<evidence type="ECO:0000313" key="2">
    <source>
        <dbReference type="Ensembl" id="ENSVKKP00000017038.1"/>
    </source>
</evidence>
<keyword evidence="1" id="KW-0472">Membrane</keyword>
<evidence type="ECO:0000256" key="1">
    <source>
        <dbReference type="SAM" id="Phobius"/>
    </source>
</evidence>